<feature type="region of interest" description="Disordered" evidence="1">
    <location>
        <begin position="543"/>
        <end position="568"/>
    </location>
</feature>
<feature type="region of interest" description="Disordered" evidence="1">
    <location>
        <begin position="72"/>
        <end position="100"/>
    </location>
</feature>
<feature type="compositionally biased region" description="Acidic residues" evidence="1">
    <location>
        <begin position="82"/>
        <end position="99"/>
    </location>
</feature>
<keyword evidence="3" id="KW-1185">Reference proteome</keyword>
<dbReference type="Proteomes" id="UP001164929">
    <property type="component" value="Chromosome 17"/>
</dbReference>
<dbReference type="PANTHER" id="PTHR33917">
    <property type="entry name" value="PROTEIN EXECUTER 1, CHLOROPLASTIC"/>
    <property type="match status" value="1"/>
</dbReference>
<dbReference type="InterPro" id="IPR044680">
    <property type="entry name" value="EX1/2"/>
</dbReference>
<dbReference type="GO" id="GO:0042651">
    <property type="term" value="C:thylakoid membrane"/>
    <property type="evidence" value="ECO:0007669"/>
    <property type="project" value="TreeGrafter"/>
</dbReference>
<feature type="compositionally biased region" description="Polar residues" evidence="1">
    <location>
        <begin position="452"/>
        <end position="464"/>
    </location>
</feature>
<feature type="region of interest" description="Disordered" evidence="1">
    <location>
        <begin position="267"/>
        <end position="286"/>
    </location>
</feature>
<accession>A0AAD6PT58</accession>
<feature type="compositionally biased region" description="Basic and acidic residues" evidence="1">
    <location>
        <begin position="72"/>
        <end position="81"/>
    </location>
</feature>
<gene>
    <name evidence="2" type="ORF">NC653_037635</name>
</gene>
<feature type="compositionally biased region" description="Acidic residues" evidence="1">
    <location>
        <begin position="277"/>
        <end position="286"/>
    </location>
</feature>
<dbReference type="GO" id="GO:0010343">
    <property type="term" value="P:singlet oxygen-mediated programmed cell death"/>
    <property type="evidence" value="ECO:0007669"/>
    <property type="project" value="InterPro"/>
</dbReference>
<organism evidence="2 3">
    <name type="scientific">Populus alba x Populus x berolinensis</name>
    <dbReference type="NCBI Taxonomy" id="444605"/>
    <lineage>
        <taxon>Eukaryota</taxon>
        <taxon>Viridiplantae</taxon>
        <taxon>Streptophyta</taxon>
        <taxon>Embryophyta</taxon>
        <taxon>Tracheophyta</taxon>
        <taxon>Spermatophyta</taxon>
        <taxon>Magnoliopsida</taxon>
        <taxon>eudicotyledons</taxon>
        <taxon>Gunneridae</taxon>
        <taxon>Pentapetalae</taxon>
        <taxon>rosids</taxon>
        <taxon>fabids</taxon>
        <taxon>Malpighiales</taxon>
        <taxon>Salicaceae</taxon>
        <taxon>Saliceae</taxon>
        <taxon>Populus</taxon>
    </lineage>
</organism>
<sequence length="909" mass="102366">MFLHSSVREDKFNDLNKRLNDMPGRGTSCQVVENPALLDVIDYLTEKDKDDVRKILSSKHHLFYEEIDDHNNDDVRRNQRDDLDEDDQEIETDDHDDFGENQLELGLKKESKQYLTNQTRCHSLGKNERRKKIDDDDAYLKVVHSHLKSSTTTTPSPSPFSSLPHPAPNLSISPTILTLSFYMASISPPSPYKLTFTTRKRLPYPSPKPQFPSRYPLSRLLSDSTLCRCTDSSNNPSIQWRWDAALQAVFKNAIKSFDSYMNPTKKGVGNKGVTEGETGEEEEEEDGTVWDWDRWRLHFDQVDEQQRLVSLLKSQLGNAVNREDYEDAARLKVAIAAAASNDTVGRVMSQLNRALAQERYLEAAFLRDNAGAGLVGWWSGISEDVDDPYGLIIRITAEHGRYVARSYSPRQLAAAAVGVPLFEIFLTTNKKGEYNEQAVYLKRKGLFQDPSTLPSKASGATSRLNPPGPNEDKSDLFVVSTEEVDDADDTEDGSDLAEGLPGFQNILRDMVPGVKVKVLKVTTPAKVDKDFISKVIEQIIDEEDDEKDIELESEEAEDDGKGDSDQERDEIEMNAGRGIIDDENQSEIAVKVVVGGLAQKLSGSIPAKGSIRVPAKLDRKGRKSFSFSIEKEVNQQNAKELASADRKAKLRGQRSVDHVMFDLAKFIGSEKIPMKVLKDVGELINLTLSQAQNRQPLSGSTTFHRIEISTSPDPLNGLYIGAHGLYTSEVIHLQRKFGQWQEDHGTKESSNLEFYEYVEAVKLTGDPYVPAGQVAFRAKVGKRYQLPHRGIIPEEFGVIARYKGQGRLAEPGFRNHRWVDGELVILDGKYIKGGPVVGFVYWAPEYHFLVFFNRLRLQHREWHFATCMFSTLNRPRGLEIFPCPMHCQLTIAPVSLLLTGINPESLEMW</sequence>
<name>A0AAD6PT58_9ROSI</name>
<comment type="caution">
    <text evidence="2">The sequence shown here is derived from an EMBL/GenBank/DDBJ whole genome shotgun (WGS) entry which is preliminary data.</text>
</comment>
<feature type="compositionally biased region" description="Low complexity" evidence="1">
    <location>
        <begin position="267"/>
        <end position="276"/>
    </location>
</feature>
<protein>
    <recommendedName>
        <fullName evidence="4">Protein EXECUTER 1, chloroplastic</fullName>
    </recommendedName>
</protein>
<evidence type="ECO:0008006" key="4">
    <source>
        <dbReference type="Google" id="ProtNLM"/>
    </source>
</evidence>
<evidence type="ECO:0000256" key="1">
    <source>
        <dbReference type="SAM" id="MobiDB-lite"/>
    </source>
</evidence>
<dbReference type="PANTHER" id="PTHR33917:SF3">
    <property type="entry name" value="PROTEIN EXECUTER 1, CHLOROPLASTIC"/>
    <property type="match status" value="1"/>
</dbReference>
<feature type="region of interest" description="Disordered" evidence="1">
    <location>
        <begin position="452"/>
        <end position="475"/>
    </location>
</feature>
<reference evidence="2" key="1">
    <citation type="journal article" date="2023" name="Mol. Ecol. Resour.">
        <title>Chromosome-level genome assembly of a triploid poplar Populus alba 'Berolinensis'.</title>
        <authorList>
            <person name="Chen S."/>
            <person name="Yu Y."/>
            <person name="Wang X."/>
            <person name="Wang S."/>
            <person name="Zhang T."/>
            <person name="Zhou Y."/>
            <person name="He R."/>
            <person name="Meng N."/>
            <person name="Wang Y."/>
            <person name="Liu W."/>
            <person name="Liu Z."/>
            <person name="Liu J."/>
            <person name="Guo Q."/>
            <person name="Huang H."/>
            <person name="Sederoff R.R."/>
            <person name="Wang G."/>
            <person name="Qu G."/>
            <person name="Chen S."/>
        </authorList>
    </citation>
    <scope>NUCLEOTIDE SEQUENCE</scope>
    <source>
        <strain evidence="2">SC-2020</strain>
    </source>
</reference>
<evidence type="ECO:0000313" key="2">
    <source>
        <dbReference type="EMBL" id="KAJ6959364.1"/>
    </source>
</evidence>
<dbReference type="EMBL" id="JAQIZT010000017">
    <property type="protein sequence ID" value="KAJ6959364.1"/>
    <property type="molecule type" value="Genomic_DNA"/>
</dbReference>
<feature type="compositionally biased region" description="Acidic residues" evidence="1">
    <location>
        <begin position="543"/>
        <end position="558"/>
    </location>
</feature>
<dbReference type="Pfam" id="PF12014">
    <property type="entry name" value="Cyclin_D1_bind"/>
    <property type="match status" value="1"/>
</dbReference>
<proteinExistence type="predicted"/>
<evidence type="ECO:0000313" key="3">
    <source>
        <dbReference type="Proteomes" id="UP001164929"/>
    </source>
</evidence>
<dbReference type="AlphaFoldDB" id="A0AAD6PT58"/>